<evidence type="ECO:0000256" key="5">
    <source>
        <dbReference type="ARBA" id="ARBA00022692"/>
    </source>
</evidence>
<keyword evidence="3" id="KW-0328">Glycosyltransferase</keyword>
<sequence length="534" mass="58783">MGWIRTIMTDFSLSSESPGARAGTLAASETFRLSMLLAVQTIIWAVGSWIYRSNLDPAADMLENYVWGIEWQPGYYKHPPAFAWIAAAWFKVFPHTDLAYFALSSVNATMGICGIVALARRFLPLRDALIVGLAMAVTPIYSTLAIKFNANTVLLSLWPWTAYFFIRYVQTGTRKSAAAFGAAAALAMLGKYFSITLLIGLGLAGLVRPTWRAQLLRPRTLLVLAACAVVLGPHLAWLVKTHFPTFTYADERMHETGGGHPFYLLLLYKVPYALIQLAYLLPALALLSLLLPGRRLAAAGLMLRSIVQPSLDRNLWWLSMGTFFAVCSVSLASRTPLSALWGNTQWFAIATFWLFVLKQHGLEPDTRRIVRGMTAYWALVLALSTVLGYVEASQHKPMAIEPRAELSRAARQLWRDRVGLPLPIVSGSDKEAKAIAFYGRDLTHYWDMYEPANTPWLTRADVTREGALFVCKSADGGCIQTATAATGSQPISVTVHKRAWGLRLPDFSYTLFLLPPAGWHGAGRPVSGAAPAAS</sequence>
<accession>A0A4Q1HQV8</accession>
<keyword evidence="5 8" id="KW-0812">Transmembrane</keyword>
<proteinExistence type="predicted"/>
<comment type="subcellular location">
    <subcellularLocation>
        <location evidence="1">Cell membrane</location>
        <topology evidence="1">Multi-pass membrane protein</topology>
    </subcellularLocation>
</comment>
<dbReference type="GO" id="GO:0009103">
    <property type="term" value="P:lipopolysaccharide biosynthetic process"/>
    <property type="evidence" value="ECO:0007669"/>
    <property type="project" value="UniProtKB-ARBA"/>
</dbReference>
<evidence type="ECO:0000256" key="2">
    <source>
        <dbReference type="ARBA" id="ARBA00022475"/>
    </source>
</evidence>
<gene>
    <name evidence="10" type="ORF">C7R54_05030</name>
</gene>
<feature type="transmembrane region" description="Helical" evidence="8">
    <location>
        <begin position="98"/>
        <end position="118"/>
    </location>
</feature>
<name>A0A4Q1HQV8_9BURK</name>
<protein>
    <submittedName>
        <fullName evidence="10">Glycosyltransferase</fullName>
    </submittedName>
</protein>
<dbReference type="PANTHER" id="PTHR33908:SF9">
    <property type="entry name" value="BLL5595 PROTEIN"/>
    <property type="match status" value="1"/>
</dbReference>
<evidence type="ECO:0000313" key="10">
    <source>
        <dbReference type="EMBL" id="RXN93081.1"/>
    </source>
</evidence>
<dbReference type="InterPro" id="IPR038731">
    <property type="entry name" value="RgtA/B/C-like"/>
</dbReference>
<keyword evidence="4 10" id="KW-0808">Transferase</keyword>
<evidence type="ECO:0000256" key="6">
    <source>
        <dbReference type="ARBA" id="ARBA00022989"/>
    </source>
</evidence>
<dbReference type="Proteomes" id="UP000290849">
    <property type="component" value="Unassembled WGS sequence"/>
</dbReference>
<dbReference type="GO" id="GO:0016763">
    <property type="term" value="F:pentosyltransferase activity"/>
    <property type="evidence" value="ECO:0007669"/>
    <property type="project" value="TreeGrafter"/>
</dbReference>
<organism evidence="10 11">
    <name type="scientific">Achromobacter aloeverae</name>
    <dbReference type="NCBI Taxonomy" id="1750518"/>
    <lineage>
        <taxon>Bacteria</taxon>
        <taxon>Pseudomonadati</taxon>
        <taxon>Pseudomonadota</taxon>
        <taxon>Betaproteobacteria</taxon>
        <taxon>Burkholderiales</taxon>
        <taxon>Alcaligenaceae</taxon>
        <taxon>Achromobacter</taxon>
    </lineage>
</organism>
<evidence type="ECO:0000313" key="11">
    <source>
        <dbReference type="Proteomes" id="UP000290849"/>
    </source>
</evidence>
<evidence type="ECO:0000256" key="1">
    <source>
        <dbReference type="ARBA" id="ARBA00004651"/>
    </source>
</evidence>
<dbReference type="PANTHER" id="PTHR33908">
    <property type="entry name" value="MANNOSYLTRANSFERASE YKCB-RELATED"/>
    <property type="match status" value="1"/>
</dbReference>
<dbReference type="AlphaFoldDB" id="A0A4Q1HQV8"/>
<comment type="caution">
    <text evidence="10">The sequence shown here is derived from an EMBL/GenBank/DDBJ whole genome shotgun (WGS) entry which is preliminary data.</text>
</comment>
<keyword evidence="11" id="KW-1185">Reference proteome</keyword>
<dbReference type="EMBL" id="PYAL01000001">
    <property type="protein sequence ID" value="RXN93081.1"/>
    <property type="molecule type" value="Genomic_DNA"/>
</dbReference>
<keyword evidence="2" id="KW-1003">Cell membrane</keyword>
<feature type="transmembrane region" description="Helical" evidence="8">
    <location>
        <begin position="369"/>
        <end position="390"/>
    </location>
</feature>
<evidence type="ECO:0000256" key="3">
    <source>
        <dbReference type="ARBA" id="ARBA00022676"/>
    </source>
</evidence>
<keyword evidence="7 8" id="KW-0472">Membrane</keyword>
<reference evidence="10 11" key="1">
    <citation type="journal article" date="2017" name="Int. J. Syst. Evol. Microbiol.">
        <title>Achromobacter aloeverae sp. nov., isolated from the root of Aloe vera (L.) Burm.f.</title>
        <authorList>
            <person name="Kuncharoen N."/>
            <person name="Muramatsu Y."/>
            <person name="Shibata C."/>
            <person name="Kamakura Y."/>
            <person name="Nakagawa Y."/>
            <person name="Tanasupawat S."/>
        </authorList>
    </citation>
    <scope>NUCLEOTIDE SEQUENCE [LARGE SCALE GENOMIC DNA]</scope>
    <source>
        <strain evidence="10 11">AVA-1</strain>
    </source>
</reference>
<feature type="transmembrane region" description="Helical" evidence="8">
    <location>
        <begin position="130"/>
        <end position="158"/>
    </location>
</feature>
<evidence type="ECO:0000256" key="4">
    <source>
        <dbReference type="ARBA" id="ARBA00022679"/>
    </source>
</evidence>
<dbReference type="InterPro" id="IPR050297">
    <property type="entry name" value="LipidA_mod_glycosyltrf_83"/>
</dbReference>
<feature type="transmembrane region" description="Helical" evidence="8">
    <location>
        <begin position="219"/>
        <end position="239"/>
    </location>
</feature>
<feature type="domain" description="Glycosyltransferase RgtA/B/C/D-like" evidence="9">
    <location>
        <begin position="77"/>
        <end position="237"/>
    </location>
</feature>
<feature type="transmembrane region" description="Helical" evidence="8">
    <location>
        <begin position="272"/>
        <end position="293"/>
    </location>
</feature>
<dbReference type="Pfam" id="PF13231">
    <property type="entry name" value="PMT_2"/>
    <property type="match status" value="1"/>
</dbReference>
<evidence type="ECO:0000259" key="9">
    <source>
        <dbReference type="Pfam" id="PF13231"/>
    </source>
</evidence>
<dbReference type="GO" id="GO:0005886">
    <property type="term" value="C:plasma membrane"/>
    <property type="evidence" value="ECO:0007669"/>
    <property type="project" value="UniProtKB-SubCell"/>
</dbReference>
<feature type="transmembrane region" description="Helical" evidence="8">
    <location>
        <begin position="339"/>
        <end position="357"/>
    </location>
</feature>
<keyword evidence="6 8" id="KW-1133">Transmembrane helix</keyword>
<evidence type="ECO:0000256" key="7">
    <source>
        <dbReference type="ARBA" id="ARBA00023136"/>
    </source>
</evidence>
<feature type="transmembrane region" description="Helical" evidence="8">
    <location>
        <begin position="178"/>
        <end position="207"/>
    </location>
</feature>
<evidence type="ECO:0000256" key="8">
    <source>
        <dbReference type="SAM" id="Phobius"/>
    </source>
</evidence>
<feature type="transmembrane region" description="Helical" evidence="8">
    <location>
        <begin position="314"/>
        <end position="333"/>
    </location>
</feature>